<evidence type="ECO:0000313" key="5">
    <source>
        <dbReference type="Proteomes" id="UP001431783"/>
    </source>
</evidence>
<feature type="transmembrane region" description="Helical" evidence="2">
    <location>
        <begin position="175"/>
        <end position="198"/>
    </location>
</feature>
<gene>
    <name evidence="4" type="ORF">WA026_005742</name>
</gene>
<protein>
    <submittedName>
        <fullName evidence="4">Uncharacterized protein</fullName>
    </submittedName>
</protein>
<evidence type="ECO:0000256" key="3">
    <source>
        <dbReference type="SAM" id="SignalP"/>
    </source>
</evidence>
<feature type="chain" id="PRO_5043889734" evidence="3">
    <location>
        <begin position="21"/>
        <end position="235"/>
    </location>
</feature>
<evidence type="ECO:0000256" key="2">
    <source>
        <dbReference type="SAM" id="Phobius"/>
    </source>
</evidence>
<keyword evidence="2" id="KW-0472">Membrane</keyword>
<keyword evidence="2" id="KW-1133">Transmembrane helix</keyword>
<accession>A0AAW1U2S3</accession>
<comment type="caution">
    <text evidence="4">The sequence shown here is derived from an EMBL/GenBank/DDBJ whole genome shotgun (WGS) entry which is preliminary data.</text>
</comment>
<keyword evidence="2" id="KW-0812">Transmembrane</keyword>
<sequence>MIKCLFTVLIFHGCLVITFADGAHKTSNEKDSYLEAYTKTKTLNSPKVSVVKGNRREGDVGYPYPVPHPEPQYGGPGYGPDSYPPQKSYGPPAPVYGPPQPVYGPPHHVPPQPVYGPPHHVPPQPVYGPPQPIYGPPQPVYGPPPSNFKGIPYSLIESVIDKFKFKLSLFTIGKIILKLVIFKKFVSFVAILCLLLFIPSLKNKNIMQMPQMDEEQLFRSFVQSYKDFENTISST</sequence>
<organism evidence="4 5">
    <name type="scientific">Henosepilachna vigintioctopunctata</name>
    <dbReference type="NCBI Taxonomy" id="420089"/>
    <lineage>
        <taxon>Eukaryota</taxon>
        <taxon>Metazoa</taxon>
        <taxon>Ecdysozoa</taxon>
        <taxon>Arthropoda</taxon>
        <taxon>Hexapoda</taxon>
        <taxon>Insecta</taxon>
        <taxon>Pterygota</taxon>
        <taxon>Neoptera</taxon>
        <taxon>Endopterygota</taxon>
        <taxon>Coleoptera</taxon>
        <taxon>Polyphaga</taxon>
        <taxon>Cucujiformia</taxon>
        <taxon>Coccinelloidea</taxon>
        <taxon>Coccinellidae</taxon>
        <taxon>Epilachninae</taxon>
        <taxon>Epilachnini</taxon>
        <taxon>Henosepilachna</taxon>
    </lineage>
</organism>
<dbReference type="AlphaFoldDB" id="A0AAW1U2S3"/>
<evidence type="ECO:0000313" key="4">
    <source>
        <dbReference type="EMBL" id="KAK9874927.1"/>
    </source>
</evidence>
<feature type="signal peptide" evidence="3">
    <location>
        <begin position="1"/>
        <end position="20"/>
    </location>
</feature>
<keyword evidence="5" id="KW-1185">Reference proteome</keyword>
<evidence type="ECO:0000256" key="1">
    <source>
        <dbReference type="SAM" id="MobiDB-lite"/>
    </source>
</evidence>
<reference evidence="4 5" key="1">
    <citation type="submission" date="2023-03" db="EMBL/GenBank/DDBJ databases">
        <title>Genome insight into feeding habits of ladybird beetles.</title>
        <authorList>
            <person name="Li H.-S."/>
            <person name="Huang Y.-H."/>
            <person name="Pang H."/>
        </authorList>
    </citation>
    <scope>NUCLEOTIDE SEQUENCE [LARGE SCALE GENOMIC DNA]</scope>
    <source>
        <strain evidence="4">SYSU_2023b</strain>
        <tissue evidence="4">Whole body</tissue>
    </source>
</reference>
<dbReference type="Proteomes" id="UP001431783">
    <property type="component" value="Unassembled WGS sequence"/>
</dbReference>
<keyword evidence="3" id="KW-0732">Signal</keyword>
<proteinExistence type="predicted"/>
<dbReference type="EMBL" id="JARQZJ010000032">
    <property type="protein sequence ID" value="KAK9874927.1"/>
    <property type="molecule type" value="Genomic_DNA"/>
</dbReference>
<feature type="region of interest" description="Disordered" evidence="1">
    <location>
        <begin position="47"/>
        <end position="84"/>
    </location>
</feature>
<name>A0AAW1U2S3_9CUCU</name>